<keyword evidence="4 6" id="KW-1133">Transmembrane helix</keyword>
<name>A0A511YDV2_9FLAO</name>
<comment type="caution">
    <text evidence="9">The sequence shown here is derived from an EMBL/GenBank/DDBJ whole genome shotgun (WGS) entry which is preliminary data.</text>
</comment>
<evidence type="ECO:0000256" key="6">
    <source>
        <dbReference type="SAM" id="Phobius"/>
    </source>
</evidence>
<evidence type="ECO:0000256" key="4">
    <source>
        <dbReference type="ARBA" id="ARBA00022989"/>
    </source>
</evidence>
<feature type="transmembrane region" description="Helical" evidence="6">
    <location>
        <begin position="326"/>
        <end position="347"/>
    </location>
</feature>
<feature type="transmembrane region" description="Helical" evidence="6">
    <location>
        <begin position="192"/>
        <end position="213"/>
    </location>
</feature>
<dbReference type="EMBL" id="BJYI01000014">
    <property type="protein sequence ID" value="GEN73380.1"/>
    <property type="molecule type" value="Genomic_DNA"/>
</dbReference>
<dbReference type="Pfam" id="PF03772">
    <property type="entry name" value="Competence"/>
    <property type="match status" value="1"/>
</dbReference>
<feature type="transmembrane region" description="Helical" evidence="6">
    <location>
        <begin position="225"/>
        <end position="241"/>
    </location>
</feature>
<feature type="transmembrane region" description="Helical" evidence="6">
    <location>
        <begin position="12"/>
        <end position="31"/>
    </location>
</feature>
<feature type="transmembrane region" description="Helical" evidence="6">
    <location>
        <begin position="387"/>
        <end position="406"/>
    </location>
</feature>
<feature type="transmembrane region" description="Helical" evidence="6">
    <location>
        <begin position="446"/>
        <end position="467"/>
    </location>
</feature>
<keyword evidence="2" id="KW-1003">Cell membrane</keyword>
<dbReference type="PANTHER" id="PTHR30619">
    <property type="entry name" value="DNA INTERNALIZATION/COMPETENCE PROTEIN COMEC/REC2"/>
    <property type="match status" value="1"/>
</dbReference>
<protein>
    <submittedName>
        <fullName evidence="9">Competence protein ComEC</fullName>
    </submittedName>
</protein>
<dbReference type="PANTHER" id="PTHR30619:SF1">
    <property type="entry name" value="RECOMBINATION PROTEIN 2"/>
    <property type="match status" value="1"/>
</dbReference>
<reference evidence="9 10" key="1">
    <citation type="submission" date="2019-07" db="EMBL/GenBank/DDBJ databases">
        <title>Whole genome shotgun sequence of Chryseobacterium lathyri NBRC 105250.</title>
        <authorList>
            <person name="Hosoyama A."/>
            <person name="Uohara A."/>
            <person name="Ohji S."/>
            <person name="Ichikawa N."/>
        </authorList>
    </citation>
    <scope>NUCLEOTIDE SEQUENCE [LARGE SCALE GENOMIC DNA]</scope>
    <source>
        <strain evidence="9 10">NBRC 105250</strain>
    </source>
</reference>
<dbReference type="AlphaFoldDB" id="A0A511YDV2"/>
<feature type="transmembrane region" description="Helical" evidence="6">
    <location>
        <begin position="295"/>
        <end position="314"/>
    </location>
</feature>
<evidence type="ECO:0000256" key="5">
    <source>
        <dbReference type="ARBA" id="ARBA00023136"/>
    </source>
</evidence>
<evidence type="ECO:0000313" key="10">
    <source>
        <dbReference type="Proteomes" id="UP000321150"/>
    </source>
</evidence>
<feature type="transmembrane region" description="Helical" evidence="6">
    <location>
        <begin position="412"/>
        <end position="434"/>
    </location>
</feature>
<evidence type="ECO:0000259" key="7">
    <source>
        <dbReference type="Pfam" id="PF03772"/>
    </source>
</evidence>
<sequence length="545" mass="63178">MNSYFLHKTRAILLGLIFFGTGIILHFFNTFSSDDLSVPQNTTVSFKISKKLNSTDKNKKYEAVIRAGKENFNAVVYIPKISKELDFEHYYKADAYLSKPKPPKHDFQFDYAKYLKRKNIEYQCYISKNISSAERSDLNPNERIQQRRLEILQKIDSVEMSSRTREFLKGIILADRTEMDSGTVEDFNRSGMVHLLAISGTHIVVIFGMIYFLLTRFSPLRFRKYAVISSIFFIWLFAAFIGFGNSVIRSCIMLTVYFVYVLLQRKPDLLHSLSLSAMIILVVDTQQLFDVGFQLSFLAVLGIFWLNQPLLKYFPRQNGYFKKLIYNTITISLSAQLATLPLVLYYFHQFSLVSVPANIVIVPFSEILIIFSFLMTVLVGLKIDFTWINFVYDGSIQLLLNLIHWFSERDMLFYSNIAMNIAEVVSLSLIVYVLRPLFLNINLKNLIRVAGMILAFFIIRTGFTVFYNQKEEILLHDFNKTKVLSVKKGSRACFWMTKNSDKKKILKFIAGPYCSSRRIQTMEIKTFPGIAEKVVYNGKIYDLKK</sequence>
<evidence type="ECO:0000313" key="9">
    <source>
        <dbReference type="EMBL" id="GEN73380.1"/>
    </source>
</evidence>
<feature type="domain" description="ComEC/Rec2-related protein" evidence="7">
    <location>
        <begin position="172"/>
        <end position="431"/>
    </location>
</feature>
<dbReference type="InterPro" id="IPR025405">
    <property type="entry name" value="DUF4131"/>
</dbReference>
<evidence type="ECO:0000256" key="3">
    <source>
        <dbReference type="ARBA" id="ARBA00022692"/>
    </source>
</evidence>
<dbReference type="InterPro" id="IPR052159">
    <property type="entry name" value="Competence_DNA_uptake"/>
</dbReference>
<keyword evidence="3 6" id="KW-0812">Transmembrane</keyword>
<dbReference type="GO" id="GO:0005886">
    <property type="term" value="C:plasma membrane"/>
    <property type="evidence" value="ECO:0007669"/>
    <property type="project" value="UniProtKB-SubCell"/>
</dbReference>
<dbReference type="NCBIfam" id="TIGR00360">
    <property type="entry name" value="ComEC_N-term"/>
    <property type="match status" value="1"/>
</dbReference>
<accession>A0A511YDV2</accession>
<dbReference type="Proteomes" id="UP000321150">
    <property type="component" value="Unassembled WGS sequence"/>
</dbReference>
<keyword evidence="5 6" id="KW-0472">Membrane</keyword>
<evidence type="ECO:0000256" key="2">
    <source>
        <dbReference type="ARBA" id="ARBA00022475"/>
    </source>
</evidence>
<gene>
    <name evidence="9" type="ORF">CLA01_34520</name>
</gene>
<feature type="domain" description="DUF4131" evidence="8">
    <location>
        <begin position="9"/>
        <end position="129"/>
    </location>
</feature>
<organism evidence="9 10">
    <name type="scientific">Chryseobacterium lathyri</name>
    <dbReference type="NCBI Taxonomy" id="395933"/>
    <lineage>
        <taxon>Bacteria</taxon>
        <taxon>Pseudomonadati</taxon>
        <taxon>Bacteroidota</taxon>
        <taxon>Flavobacteriia</taxon>
        <taxon>Flavobacteriales</taxon>
        <taxon>Weeksellaceae</taxon>
        <taxon>Chryseobacterium group</taxon>
        <taxon>Chryseobacterium</taxon>
    </lineage>
</organism>
<evidence type="ECO:0000259" key="8">
    <source>
        <dbReference type="Pfam" id="PF13567"/>
    </source>
</evidence>
<proteinExistence type="predicted"/>
<dbReference type="Pfam" id="PF13567">
    <property type="entry name" value="DUF4131"/>
    <property type="match status" value="1"/>
</dbReference>
<dbReference type="InterPro" id="IPR004477">
    <property type="entry name" value="ComEC_N"/>
</dbReference>
<feature type="transmembrane region" description="Helical" evidence="6">
    <location>
        <begin position="359"/>
        <end position="380"/>
    </location>
</feature>
<comment type="subcellular location">
    <subcellularLocation>
        <location evidence="1">Cell membrane</location>
        <topology evidence="1">Multi-pass membrane protein</topology>
    </subcellularLocation>
</comment>
<evidence type="ECO:0000256" key="1">
    <source>
        <dbReference type="ARBA" id="ARBA00004651"/>
    </source>
</evidence>